<dbReference type="Proteomes" id="UP000614216">
    <property type="component" value="Unassembled WGS sequence"/>
</dbReference>
<evidence type="ECO:0000313" key="1">
    <source>
        <dbReference type="EMBL" id="MBL6446717.1"/>
    </source>
</evidence>
<comment type="caution">
    <text evidence="1">The sequence shown here is derived from an EMBL/GenBank/DDBJ whole genome shotgun (WGS) entry which is preliminary data.</text>
</comment>
<accession>A0A937KBU0</accession>
<dbReference type="RefSeq" id="WP_202856254.1">
    <property type="nucleotide sequence ID" value="NZ_JAEUGD010000031.1"/>
</dbReference>
<evidence type="ECO:0000313" key="2">
    <source>
        <dbReference type="Proteomes" id="UP000614216"/>
    </source>
</evidence>
<dbReference type="EMBL" id="JAEUGD010000031">
    <property type="protein sequence ID" value="MBL6446717.1"/>
    <property type="molecule type" value="Genomic_DNA"/>
</dbReference>
<organism evidence="1 2">
    <name type="scientific">Fulvivirga marina</name>
    <dbReference type="NCBI Taxonomy" id="2494733"/>
    <lineage>
        <taxon>Bacteria</taxon>
        <taxon>Pseudomonadati</taxon>
        <taxon>Bacteroidota</taxon>
        <taxon>Cytophagia</taxon>
        <taxon>Cytophagales</taxon>
        <taxon>Fulvivirgaceae</taxon>
        <taxon>Fulvivirga</taxon>
    </lineage>
</organism>
<keyword evidence="2" id="KW-1185">Reference proteome</keyword>
<sequence>MKKMTCRQLGGACDLEFRADTFEEIAEISKKHGTEMFQKGDEVHLKAMEGMKELMKDTAKMQEWFERKRREFDSLPDIDESK</sequence>
<reference evidence="1" key="1">
    <citation type="submission" date="2021-01" db="EMBL/GenBank/DDBJ databases">
        <title>Fulvivirga kasyanovii gen. nov., sp nov., a novel member of the phylum Bacteroidetes isolated from seawater in a mussel farm.</title>
        <authorList>
            <person name="Zhao L.-H."/>
            <person name="Wang Z.-J."/>
        </authorList>
    </citation>
    <scope>NUCLEOTIDE SEQUENCE</scope>
    <source>
        <strain evidence="1">29W222</strain>
    </source>
</reference>
<protein>
    <submittedName>
        <fullName evidence="1">DUF1059 domain-containing protein</fullName>
    </submittedName>
</protein>
<dbReference type="InterPro" id="IPR009409">
    <property type="entry name" value="DUF1059"/>
</dbReference>
<name>A0A937KBU0_9BACT</name>
<proteinExistence type="predicted"/>
<dbReference type="Pfam" id="PF06348">
    <property type="entry name" value="DUF1059"/>
    <property type="match status" value="1"/>
</dbReference>
<dbReference type="AlphaFoldDB" id="A0A937KBU0"/>
<gene>
    <name evidence="1" type="ORF">JMN32_10365</name>
</gene>